<dbReference type="Pfam" id="PF00072">
    <property type="entry name" value="Response_reg"/>
    <property type="match status" value="1"/>
</dbReference>
<dbReference type="SMART" id="SM00448">
    <property type="entry name" value="REC"/>
    <property type="match status" value="1"/>
</dbReference>
<dbReference type="Pfam" id="PF00512">
    <property type="entry name" value="HisKA"/>
    <property type="match status" value="1"/>
</dbReference>
<dbReference type="InterPro" id="IPR004358">
    <property type="entry name" value="Sig_transdc_His_kin-like_C"/>
</dbReference>
<organism evidence="12 13">
    <name type="scientific">Hyalangium minutum</name>
    <dbReference type="NCBI Taxonomy" id="394096"/>
    <lineage>
        <taxon>Bacteria</taxon>
        <taxon>Pseudomonadati</taxon>
        <taxon>Myxococcota</taxon>
        <taxon>Myxococcia</taxon>
        <taxon>Myxococcales</taxon>
        <taxon>Cystobacterineae</taxon>
        <taxon>Archangiaceae</taxon>
        <taxon>Hyalangium</taxon>
    </lineage>
</organism>
<dbReference type="NCBIfam" id="TIGR00229">
    <property type="entry name" value="sensory_box"/>
    <property type="match status" value="1"/>
</dbReference>
<dbReference type="CDD" id="cd17546">
    <property type="entry name" value="REC_hyHK_CKI1_RcsC-like"/>
    <property type="match status" value="1"/>
</dbReference>
<evidence type="ECO:0000256" key="5">
    <source>
        <dbReference type="ARBA" id="ARBA00022777"/>
    </source>
</evidence>
<dbReference type="InterPro" id="IPR000700">
    <property type="entry name" value="PAS-assoc_C"/>
</dbReference>
<gene>
    <name evidence="12" type="ORF">DB31_5854</name>
</gene>
<dbReference type="PROSITE" id="PS50109">
    <property type="entry name" value="HIS_KIN"/>
    <property type="match status" value="1"/>
</dbReference>
<dbReference type="PRINTS" id="PR00344">
    <property type="entry name" value="BCTRLSENSOR"/>
</dbReference>
<dbReference type="PROSITE" id="PS50112">
    <property type="entry name" value="PAS"/>
    <property type="match status" value="1"/>
</dbReference>
<keyword evidence="13" id="KW-1185">Reference proteome</keyword>
<dbReference type="RefSeq" id="WP_075305948.1">
    <property type="nucleotide sequence ID" value="NZ_JMCB01000003.1"/>
</dbReference>
<evidence type="ECO:0000256" key="4">
    <source>
        <dbReference type="ARBA" id="ARBA00022679"/>
    </source>
</evidence>
<dbReference type="FunFam" id="3.30.450.20:FF:000099">
    <property type="entry name" value="Sensory box sensor histidine kinase"/>
    <property type="match status" value="1"/>
</dbReference>
<feature type="domain" description="PAS" evidence="10">
    <location>
        <begin position="164"/>
        <end position="234"/>
    </location>
</feature>
<dbReference type="PROSITE" id="PS50110">
    <property type="entry name" value="RESPONSE_REGULATORY"/>
    <property type="match status" value="1"/>
</dbReference>
<evidence type="ECO:0000259" key="10">
    <source>
        <dbReference type="PROSITE" id="PS50112"/>
    </source>
</evidence>
<dbReference type="InterPro" id="IPR001789">
    <property type="entry name" value="Sig_transdc_resp-reg_receiver"/>
</dbReference>
<dbReference type="SUPFAM" id="SSF47384">
    <property type="entry name" value="Homodimeric domain of signal transducing histidine kinase"/>
    <property type="match status" value="1"/>
</dbReference>
<dbReference type="SMART" id="SM00091">
    <property type="entry name" value="PAS"/>
    <property type="match status" value="1"/>
</dbReference>
<dbReference type="SMART" id="SM00388">
    <property type="entry name" value="HisKA"/>
    <property type="match status" value="1"/>
</dbReference>
<comment type="catalytic activity">
    <reaction evidence="1">
        <text>ATP + protein L-histidine = ADP + protein N-phospho-L-histidine.</text>
        <dbReference type="EC" id="2.7.13.3"/>
    </reaction>
</comment>
<dbReference type="Pfam" id="PF08447">
    <property type="entry name" value="PAS_3"/>
    <property type="match status" value="1"/>
</dbReference>
<dbReference type="Pfam" id="PF02518">
    <property type="entry name" value="HATPase_c"/>
    <property type="match status" value="1"/>
</dbReference>
<dbReference type="Gene3D" id="1.10.287.130">
    <property type="match status" value="1"/>
</dbReference>
<feature type="modified residue" description="4-aspartylphosphate" evidence="6">
    <location>
        <position position="66"/>
    </location>
</feature>
<keyword evidence="7" id="KW-0175">Coiled coil</keyword>
<sequence>MSQLSIQAAPDAVRPVDLLLVEDQVADMLALERALVPLGQRLTKVSSGEEALSHLKETEFAVILMDVRLPGLDGFETAHLIQEREPERRIPIIFLTGATREEAPVVRAYASGAVDYLHKPLEPEALRAKVSTLVLMHRELDSLRREKQALELRAREALEAERRQADRYRSLVEATATLVWTKDAQGRATEDSPAWREFTGQSEAEHHGFGWMDAIHPEDRERSLAIWEQAIAQRTAYRAEYRLRRKDGVYVPFSVRGMPLFEPDGRVREWVGASIDMSALKRTEAELREAVRLREEFLSVAAHELKTPLTPLALRQQLIRKELKGALTPETAERLKRHLDAADGQLRRLAALVDSLLDTTRISSGRLPLRHERDVNLAAVVRDVALGFEAQALAAGCPMEIDAPARVVGRWDVLRLEQVVTNLLSNALKFGAGRTVSLRVEETQEGARLVVRDKGIGIEPTFLPRVFEKFERGVSERHYGGMGLGLFITRQVVEALGGRISVESQPEHGATFIVELPREAPAGSPEGGSR</sequence>
<dbReference type="InterPro" id="IPR003594">
    <property type="entry name" value="HATPase_dom"/>
</dbReference>
<dbReference type="PATRIC" id="fig|394096.3.peg.2329"/>
<dbReference type="FunFam" id="3.30.565.10:FF:000006">
    <property type="entry name" value="Sensor histidine kinase WalK"/>
    <property type="match status" value="1"/>
</dbReference>
<dbReference type="InterPro" id="IPR036890">
    <property type="entry name" value="HATPase_C_sf"/>
</dbReference>
<evidence type="ECO:0000256" key="3">
    <source>
        <dbReference type="ARBA" id="ARBA00022553"/>
    </source>
</evidence>
<dbReference type="SUPFAM" id="SSF55785">
    <property type="entry name" value="PYP-like sensor domain (PAS domain)"/>
    <property type="match status" value="1"/>
</dbReference>
<keyword evidence="5" id="KW-0418">Kinase</keyword>
<protein>
    <recommendedName>
        <fullName evidence="2">histidine kinase</fullName>
        <ecNumber evidence="2">2.7.13.3</ecNumber>
    </recommendedName>
</protein>
<dbReference type="Gene3D" id="3.30.565.10">
    <property type="entry name" value="Histidine kinase-like ATPase, C-terminal domain"/>
    <property type="match status" value="1"/>
</dbReference>
<dbReference type="AlphaFoldDB" id="A0A085WSZ9"/>
<dbReference type="PROSITE" id="PS50113">
    <property type="entry name" value="PAC"/>
    <property type="match status" value="1"/>
</dbReference>
<feature type="coiled-coil region" evidence="7">
    <location>
        <begin position="133"/>
        <end position="160"/>
    </location>
</feature>
<dbReference type="SUPFAM" id="SSF55874">
    <property type="entry name" value="ATPase domain of HSP90 chaperone/DNA topoisomerase II/histidine kinase"/>
    <property type="match status" value="1"/>
</dbReference>
<dbReference type="CDD" id="cd00082">
    <property type="entry name" value="HisKA"/>
    <property type="match status" value="1"/>
</dbReference>
<evidence type="ECO:0000259" key="11">
    <source>
        <dbReference type="PROSITE" id="PS50113"/>
    </source>
</evidence>
<dbReference type="PANTHER" id="PTHR43547:SF2">
    <property type="entry name" value="HYBRID SIGNAL TRANSDUCTION HISTIDINE KINASE C"/>
    <property type="match status" value="1"/>
</dbReference>
<dbReference type="Proteomes" id="UP000028725">
    <property type="component" value="Unassembled WGS sequence"/>
</dbReference>
<dbReference type="InterPro" id="IPR036097">
    <property type="entry name" value="HisK_dim/P_sf"/>
</dbReference>
<feature type="domain" description="PAC" evidence="11">
    <location>
        <begin position="237"/>
        <end position="289"/>
    </location>
</feature>
<dbReference type="PANTHER" id="PTHR43547">
    <property type="entry name" value="TWO-COMPONENT HISTIDINE KINASE"/>
    <property type="match status" value="1"/>
</dbReference>
<evidence type="ECO:0000256" key="2">
    <source>
        <dbReference type="ARBA" id="ARBA00012438"/>
    </source>
</evidence>
<accession>A0A085WSZ9</accession>
<dbReference type="SMART" id="SM00387">
    <property type="entry name" value="HATPase_c"/>
    <property type="match status" value="1"/>
</dbReference>
<dbReference type="InterPro" id="IPR005467">
    <property type="entry name" value="His_kinase_dom"/>
</dbReference>
<evidence type="ECO:0000256" key="6">
    <source>
        <dbReference type="PROSITE-ProRule" id="PRU00169"/>
    </source>
</evidence>
<dbReference type="InterPro" id="IPR000014">
    <property type="entry name" value="PAS"/>
</dbReference>
<feature type="domain" description="Response regulatory" evidence="9">
    <location>
        <begin position="17"/>
        <end position="134"/>
    </location>
</feature>
<dbReference type="InterPro" id="IPR001610">
    <property type="entry name" value="PAC"/>
</dbReference>
<dbReference type="SUPFAM" id="SSF52172">
    <property type="entry name" value="CheY-like"/>
    <property type="match status" value="1"/>
</dbReference>
<dbReference type="Gene3D" id="3.40.50.2300">
    <property type="match status" value="1"/>
</dbReference>
<dbReference type="EC" id="2.7.13.3" evidence="2"/>
<proteinExistence type="predicted"/>
<evidence type="ECO:0000256" key="1">
    <source>
        <dbReference type="ARBA" id="ARBA00000085"/>
    </source>
</evidence>
<dbReference type="CDD" id="cd00130">
    <property type="entry name" value="PAS"/>
    <property type="match status" value="1"/>
</dbReference>
<evidence type="ECO:0000256" key="7">
    <source>
        <dbReference type="SAM" id="Coils"/>
    </source>
</evidence>
<dbReference type="GO" id="GO:0000155">
    <property type="term" value="F:phosphorelay sensor kinase activity"/>
    <property type="evidence" value="ECO:0007669"/>
    <property type="project" value="InterPro"/>
</dbReference>
<evidence type="ECO:0000313" key="12">
    <source>
        <dbReference type="EMBL" id="KFE70812.1"/>
    </source>
</evidence>
<evidence type="ECO:0000313" key="13">
    <source>
        <dbReference type="Proteomes" id="UP000028725"/>
    </source>
</evidence>
<keyword evidence="4" id="KW-0808">Transferase</keyword>
<dbReference type="InterPro" id="IPR003661">
    <property type="entry name" value="HisK_dim/P_dom"/>
</dbReference>
<dbReference type="Gene3D" id="3.30.450.20">
    <property type="entry name" value="PAS domain"/>
    <property type="match status" value="1"/>
</dbReference>
<keyword evidence="3 6" id="KW-0597">Phosphoprotein</keyword>
<dbReference type="SMART" id="SM00086">
    <property type="entry name" value="PAC"/>
    <property type="match status" value="1"/>
</dbReference>
<dbReference type="InterPro" id="IPR013655">
    <property type="entry name" value="PAS_fold_3"/>
</dbReference>
<dbReference type="EMBL" id="JMCB01000003">
    <property type="protein sequence ID" value="KFE70812.1"/>
    <property type="molecule type" value="Genomic_DNA"/>
</dbReference>
<dbReference type="STRING" id="394096.DB31_5854"/>
<name>A0A085WSZ9_9BACT</name>
<comment type="caution">
    <text evidence="12">The sequence shown here is derived from an EMBL/GenBank/DDBJ whole genome shotgun (WGS) entry which is preliminary data.</text>
</comment>
<feature type="domain" description="Histidine kinase" evidence="8">
    <location>
        <begin position="300"/>
        <end position="520"/>
    </location>
</feature>
<evidence type="ECO:0000259" key="9">
    <source>
        <dbReference type="PROSITE" id="PS50110"/>
    </source>
</evidence>
<evidence type="ECO:0000259" key="8">
    <source>
        <dbReference type="PROSITE" id="PS50109"/>
    </source>
</evidence>
<dbReference type="InterPro" id="IPR035965">
    <property type="entry name" value="PAS-like_dom_sf"/>
</dbReference>
<dbReference type="OrthoDB" id="5342753at2"/>
<reference evidence="12 13" key="1">
    <citation type="submission" date="2014-04" db="EMBL/GenBank/DDBJ databases">
        <title>Genome assembly of Hyalangium minutum DSM 14724.</title>
        <authorList>
            <person name="Sharma G."/>
            <person name="Subramanian S."/>
        </authorList>
    </citation>
    <scope>NUCLEOTIDE SEQUENCE [LARGE SCALE GENOMIC DNA]</scope>
    <source>
        <strain evidence="12 13">DSM 14724</strain>
    </source>
</reference>
<dbReference type="InterPro" id="IPR011006">
    <property type="entry name" value="CheY-like_superfamily"/>
</dbReference>